<dbReference type="InterPro" id="IPR038595">
    <property type="entry name" value="LOR_sf"/>
</dbReference>
<evidence type="ECO:0000256" key="1">
    <source>
        <dbReference type="ARBA" id="ARBA00005437"/>
    </source>
</evidence>
<reference evidence="2" key="1">
    <citation type="submission" date="2022-03" db="EMBL/GenBank/DDBJ databases">
        <title>A functionally conserved STORR gene fusion in Papaver species that diverged 16.8 million years ago.</title>
        <authorList>
            <person name="Catania T."/>
        </authorList>
    </citation>
    <scope>NUCLEOTIDE SEQUENCE</scope>
    <source>
        <strain evidence="2">S-191538</strain>
    </source>
</reference>
<organism evidence="2 3">
    <name type="scientific">Papaver nudicaule</name>
    <name type="common">Iceland poppy</name>
    <dbReference type="NCBI Taxonomy" id="74823"/>
    <lineage>
        <taxon>Eukaryota</taxon>
        <taxon>Viridiplantae</taxon>
        <taxon>Streptophyta</taxon>
        <taxon>Embryophyta</taxon>
        <taxon>Tracheophyta</taxon>
        <taxon>Spermatophyta</taxon>
        <taxon>Magnoliopsida</taxon>
        <taxon>Ranunculales</taxon>
        <taxon>Papaveraceae</taxon>
        <taxon>Papaveroideae</taxon>
        <taxon>Papaver</taxon>
    </lineage>
</organism>
<dbReference type="Gene3D" id="2.40.160.200">
    <property type="entry name" value="LURP1-related"/>
    <property type="match status" value="1"/>
</dbReference>
<evidence type="ECO:0000313" key="2">
    <source>
        <dbReference type="EMBL" id="MCL7040548.1"/>
    </source>
</evidence>
<dbReference type="AlphaFoldDB" id="A0AA41VG16"/>
<comment type="similarity">
    <text evidence="1">Belongs to the LOR family.</text>
</comment>
<dbReference type="InterPro" id="IPR025659">
    <property type="entry name" value="Tubby-like_C"/>
</dbReference>
<dbReference type="PANTHER" id="PTHR31087">
    <property type="match status" value="1"/>
</dbReference>
<proteinExistence type="inferred from homology"/>
<protein>
    <submittedName>
        <fullName evidence="2">Uncharacterized protein</fullName>
    </submittedName>
</protein>
<sequence>MASNGGNPIVVISPKFCAPCPVDFTIAKKFLLFTQGNYDVLKVPGNNIFKVRGTPLTWPRRSVLVDAAGVPLVSLQKKLCSCHKRWQVYRGDSSDSSNFLFSVKKSSVFQLMTSLHVFLASNTAEKVCDFKIKGNSWDEFAVYQGNSNNIIAKMHKMHAFRSIFLGDDTYSNIVCTNVDYVFMAALCVVLNEINTRDDDD</sequence>
<dbReference type="InterPro" id="IPR007612">
    <property type="entry name" value="LOR"/>
</dbReference>
<keyword evidence="3" id="KW-1185">Reference proteome</keyword>
<dbReference type="Proteomes" id="UP001177140">
    <property type="component" value="Unassembled WGS sequence"/>
</dbReference>
<dbReference type="SUPFAM" id="SSF54518">
    <property type="entry name" value="Tubby C-terminal domain-like"/>
    <property type="match status" value="1"/>
</dbReference>
<gene>
    <name evidence="2" type="ORF">MKW94_011189</name>
</gene>
<comment type="caution">
    <text evidence="2">The sequence shown here is derived from an EMBL/GenBank/DDBJ whole genome shotgun (WGS) entry which is preliminary data.</text>
</comment>
<name>A0AA41VG16_PAPNU</name>
<dbReference type="Pfam" id="PF04525">
    <property type="entry name" value="LOR"/>
    <property type="match status" value="1"/>
</dbReference>
<dbReference type="PANTHER" id="PTHR31087:SF58">
    <property type="entry name" value="OS07G0230700 PROTEIN"/>
    <property type="match status" value="1"/>
</dbReference>
<evidence type="ECO:0000313" key="3">
    <source>
        <dbReference type="Proteomes" id="UP001177140"/>
    </source>
</evidence>
<accession>A0AA41VG16</accession>
<dbReference type="EMBL" id="JAJJMA010213834">
    <property type="protein sequence ID" value="MCL7040548.1"/>
    <property type="molecule type" value="Genomic_DNA"/>
</dbReference>